<protein>
    <submittedName>
        <fullName evidence="1">Uncharacterized protein</fullName>
    </submittedName>
</protein>
<dbReference type="HOGENOM" id="CLU_1750296_0_0_1"/>
<reference evidence="2" key="2">
    <citation type="submission" date="2015-01" db="EMBL/GenBank/DDBJ databases">
        <title>Evolutionary Origins and Diversification of the Mycorrhizal Mutualists.</title>
        <authorList>
            <consortium name="DOE Joint Genome Institute"/>
            <consortium name="Mycorrhizal Genomics Consortium"/>
            <person name="Kohler A."/>
            <person name="Kuo A."/>
            <person name="Nagy L.G."/>
            <person name="Floudas D."/>
            <person name="Copeland A."/>
            <person name="Barry K.W."/>
            <person name="Cichocki N."/>
            <person name="Veneault-Fourrey C."/>
            <person name="LaButti K."/>
            <person name="Lindquist E.A."/>
            <person name="Lipzen A."/>
            <person name="Lundell T."/>
            <person name="Morin E."/>
            <person name="Murat C."/>
            <person name="Riley R."/>
            <person name="Ohm R."/>
            <person name="Sun H."/>
            <person name="Tunlid A."/>
            <person name="Henrissat B."/>
            <person name="Grigoriev I.V."/>
            <person name="Hibbett D.S."/>
            <person name="Martin F."/>
        </authorList>
    </citation>
    <scope>NUCLEOTIDE SEQUENCE [LARGE SCALE GENOMIC DNA]</scope>
    <source>
        <strain evidence="2">Ve08.2h10</strain>
    </source>
</reference>
<gene>
    <name evidence="1" type="ORF">PAXRUDRAFT_382610</name>
</gene>
<name>A0A0D0ECV1_9AGAM</name>
<evidence type="ECO:0000313" key="2">
    <source>
        <dbReference type="Proteomes" id="UP000054538"/>
    </source>
</evidence>
<dbReference type="Proteomes" id="UP000054538">
    <property type="component" value="Unassembled WGS sequence"/>
</dbReference>
<organism evidence="1 2">
    <name type="scientific">Paxillus rubicundulus Ve08.2h10</name>
    <dbReference type="NCBI Taxonomy" id="930991"/>
    <lineage>
        <taxon>Eukaryota</taxon>
        <taxon>Fungi</taxon>
        <taxon>Dikarya</taxon>
        <taxon>Basidiomycota</taxon>
        <taxon>Agaricomycotina</taxon>
        <taxon>Agaricomycetes</taxon>
        <taxon>Agaricomycetidae</taxon>
        <taxon>Boletales</taxon>
        <taxon>Paxilineae</taxon>
        <taxon>Paxillaceae</taxon>
        <taxon>Paxillus</taxon>
    </lineage>
</organism>
<evidence type="ECO:0000313" key="1">
    <source>
        <dbReference type="EMBL" id="KIL00011.1"/>
    </source>
</evidence>
<reference evidence="1 2" key="1">
    <citation type="submission" date="2014-04" db="EMBL/GenBank/DDBJ databases">
        <authorList>
            <consortium name="DOE Joint Genome Institute"/>
            <person name="Kuo A."/>
            <person name="Kohler A."/>
            <person name="Jargeat P."/>
            <person name="Nagy L.G."/>
            <person name="Floudas D."/>
            <person name="Copeland A."/>
            <person name="Barry K.W."/>
            <person name="Cichocki N."/>
            <person name="Veneault-Fourrey C."/>
            <person name="LaButti K."/>
            <person name="Lindquist E.A."/>
            <person name="Lipzen A."/>
            <person name="Lundell T."/>
            <person name="Morin E."/>
            <person name="Murat C."/>
            <person name="Sun H."/>
            <person name="Tunlid A."/>
            <person name="Henrissat B."/>
            <person name="Grigoriev I.V."/>
            <person name="Hibbett D.S."/>
            <person name="Martin F."/>
            <person name="Nordberg H.P."/>
            <person name="Cantor M.N."/>
            <person name="Hua S.X."/>
        </authorList>
    </citation>
    <scope>NUCLEOTIDE SEQUENCE [LARGE SCALE GENOMIC DNA]</scope>
    <source>
        <strain evidence="1 2">Ve08.2h10</strain>
    </source>
</reference>
<accession>A0A0D0ECV1</accession>
<dbReference type="InParanoid" id="A0A0D0ECV1"/>
<keyword evidence="2" id="KW-1185">Reference proteome</keyword>
<proteinExistence type="predicted"/>
<sequence length="149" mass="17279">MNCMIVVTCFLVALFSEHPCYPLSVILARYLFIFIDTIPHRRSVIHPALWALLSSIFILHLRHFVHDSLCTVFAYSSLNYFEESKLRRGFRRFPLIQNQFQNDLQNGVETAPVFYSEDPYCRCSSLPFAIAGRKSVFPLCQSLPVTIER</sequence>
<dbReference type="EMBL" id="KN824844">
    <property type="protein sequence ID" value="KIL00011.1"/>
    <property type="molecule type" value="Genomic_DNA"/>
</dbReference>
<dbReference type="AlphaFoldDB" id="A0A0D0ECV1"/>